<dbReference type="InterPro" id="IPR031972">
    <property type="entry name" value="CSRNP_N"/>
</dbReference>
<dbReference type="InterPro" id="IPR023260">
    <property type="entry name" value="Cys/Ser-rich_nuc_prot"/>
</dbReference>
<reference evidence="11" key="1">
    <citation type="submission" date="2019-12" db="UniProtKB">
        <authorList>
            <consortium name="WormBaseParasite"/>
        </authorList>
    </citation>
    <scope>IDENTIFICATION</scope>
</reference>
<evidence type="ECO:0000256" key="4">
    <source>
        <dbReference type="ARBA" id="ARBA00023015"/>
    </source>
</evidence>
<dbReference type="GO" id="GO:0000981">
    <property type="term" value="F:DNA-binding transcription factor activity, RNA polymerase II-specific"/>
    <property type="evidence" value="ECO:0007669"/>
    <property type="project" value="TreeGrafter"/>
</dbReference>
<dbReference type="GO" id="GO:0043565">
    <property type="term" value="F:sequence-specific DNA binding"/>
    <property type="evidence" value="ECO:0007669"/>
    <property type="project" value="TreeGrafter"/>
</dbReference>
<keyword evidence="3" id="KW-0053">Apoptosis</keyword>
<dbReference type="Proteomes" id="UP000046395">
    <property type="component" value="Unassembled WGS sequence"/>
</dbReference>
<organism evidence="10 11">
    <name type="scientific">Trichuris muris</name>
    <name type="common">Mouse whipworm</name>
    <dbReference type="NCBI Taxonomy" id="70415"/>
    <lineage>
        <taxon>Eukaryota</taxon>
        <taxon>Metazoa</taxon>
        <taxon>Ecdysozoa</taxon>
        <taxon>Nematoda</taxon>
        <taxon>Enoplea</taxon>
        <taxon>Dorylaimia</taxon>
        <taxon>Trichinellida</taxon>
        <taxon>Trichuridae</taxon>
        <taxon>Trichuris</taxon>
    </lineage>
</organism>
<evidence type="ECO:0000256" key="8">
    <source>
        <dbReference type="ARBA" id="ARBA00023242"/>
    </source>
</evidence>
<comment type="similarity">
    <text evidence="2">Belongs to the AXUD1 family.</text>
</comment>
<evidence type="ECO:0000256" key="3">
    <source>
        <dbReference type="ARBA" id="ARBA00022703"/>
    </source>
</evidence>
<keyword evidence="5" id="KW-0238">DNA-binding</keyword>
<keyword evidence="6" id="KW-0010">Activator</keyword>
<dbReference type="WBParaSite" id="TMUE_2000007199.1">
    <property type="protein sequence ID" value="TMUE_2000007199.1"/>
    <property type="gene ID" value="WBGene00299815"/>
</dbReference>
<dbReference type="PANTHER" id="PTHR13580:SF9">
    <property type="entry name" value="AXIN1 UP-REGULATED 1, ISOFORM A"/>
    <property type="match status" value="1"/>
</dbReference>
<keyword evidence="10" id="KW-1185">Reference proteome</keyword>
<comment type="subcellular location">
    <subcellularLocation>
        <location evidence="1">Nucleus</location>
    </subcellularLocation>
</comment>
<dbReference type="Pfam" id="PF16019">
    <property type="entry name" value="CSRNP_N"/>
    <property type="match status" value="2"/>
</dbReference>
<dbReference type="GO" id="GO:0005634">
    <property type="term" value="C:nucleus"/>
    <property type="evidence" value="ECO:0007669"/>
    <property type="project" value="UniProtKB-SubCell"/>
</dbReference>
<evidence type="ECO:0000256" key="6">
    <source>
        <dbReference type="ARBA" id="ARBA00023159"/>
    </source>
</evidence>
<evidence type="ECO:0000256" key="1">
    <source>
        <dbReference type="ARBA" id="ARBA00004123"/>
    </source>
</evidence>
<keyword evidence="7" id="KW-0804">Transcription</keyword>
<sequence>MFGKMHSAVLVQRLQRVAVFRMEDDSKQAEDGQEFQDLTCELETESSDKPPFADDACAPVDATTAQSHSTNPPMHETCQIPEASTAPLREVCALEQTEKQSMVRFTEVDVYFFNRCQGYTVVPSSTGPALSMENKHFNNITLPLDETNEDVRLADLLERCSAGTESRQLKKSVSGAFLEPLDGRWRRALLSQCGVNIEKSVIEETNKLARKRRKFYCSCKNHCANRACSCIRNELPCLKGEETFSCSCSEENCSNPSGYFFVDEERISAYVKAKIQEMSDK</sequence>
<keyword evidence="4" id="KW-0805">Transcription regulation</keyword>
<name>A0A5S6QJ64_TRIMR</name>
<dbReference type="PANTHER" id="PTHR13580">
    <property type="entry name" value="TGF-BETA INDUCED APOPTOSIS PROTEIN"/>
    <property type="match status" value="1"/>
</dbReference>
<protein>
    <submittedName>
        <fullName evidence="11">Cysteine/serine-rich nuclear protein N-terminal domain-containing protein</fullName>
    </submittedName>
</protein>
<keyword evidence="8" id="KW-0539">Nucleus</keyword>
<evidence type="ECO:0000256" key="5">
    <source>
        <dbReference type="ARBA" id="ARBA00023125"/>
    </source>
</evidence>
<proteinExistence type="inferred from homology"/>
<evidence type="ECO:0000313" key="10">
    <source>
        <dbReference type="Proteomes" id="UP000046395"/>
    </source>
</evidence>
<feature type="domain" description="Cysteine/serine-rich nuclear protein N-terminal" evidence="9">
    <location>
        <begin position="172"/>
        <end position="269"/>
    </location>
</feature>
<feature type="domain" description="Cysteine/serine-rich nuclear protein N-terminal" evidence="9">
    <location>
        <begin position="99"/>
        <end position="154"/>
    </location>
</feature>
<dbReference type="AlphaFoldDB" id="A0A5S6QJ64"/>
<evidence type="ECO:0000256" key="2">
    <source>
        <dbReference type="ARBA" id="ARBA00008548"/>
    </source>
</evidence>
<dbReference type="GO" id="GO:0006915">
    <property type="term" value="P:apoptotic process"/>
    <property type="evidence" value="ECO:0007669"/>
    <property type="project" value="UniProtKB-KW"/>
</dbReference>
<evidence type="ECO:0000259" key="9">
    <source>
        <dbReference type="Pfam" id="PF16019"/>
    </source>
</evidence>
<accession>A0A5S6QJ64</accession>
<evidence type="ECO:0000313" key="11">
    <source>
        <dbReference type="WBParaSite" id="TMUE_2000007199.1"/>
    </source>
</evidence>
<evidence type="ECO:0000256" key="7">
    <source>
        <dbReference type="ARBA" id="ARBA00023163"/>
    </source>
</evidence>